<evidence type="ECO:0000313" key="2">
    <source>
        <dbReference type="Proteomes" id="UP000827092"/>
    </source>
</evidence>
<evidence type="ECO:0000313" key="1">
    <source>
        <dbReference type="EMBL" id="KAG8195970.1"/>
    </source>
</evidence>
<sequence length="236" mass="26712">MDFRGVSKSLGTRLAVPSTNMTPQLEDYDLFKNFRDDEKLAFKEDGPLQLVLNLACVKDEELILTFPKENVLQVQVVHSRRDMGGILFARDCVYKFTLPNEVSKNPLTALRTLDNYLVVVESSNVIDVAKDEDSGNFTEVGEPNLTESPNYKKQLKPQKVNLILKPTVNQTVLRHAIEHAEIGLFHAKRIVQNCCFVFPDEKKLADVIEVTDTTEMGGKIKMQTTKRKLGDLQMEV</sequence>
<gene>
    <name evidence="1" type="ORF">JTE90_028944</name>
</gene>
<dbReference type="Proteomes" id="UP000827092">
    <property type="component" value="Unassembled WGS sequence"/>
</dbReference>
<comment type="caution">
    <text evidence="1">The sequence shown here is derived from an EMBL/GenBank/DDBJ whole genome shotgun (WGS) entry which is preliminary data.</text>
</comment>
<organism evidence="1 2">
    <name type="scientific">Oedothorax gibbosus</name>
    <dbReference type="NCBI Taxonomy" id="931172"/>
    <lineage>
        <taxon>Eukaryota</taxon>
        <taxon>Metazoa</taxon>
        <taxon>Ecdysozoa</taxon>
        <taxon>Arthropoda</taxon>
        <taxon>Chelicerata</taxon>
        <taxon>Arachnida</taxon>
        <taxon>Araneae</taxon>
        <taxon>Araneomorphae</taxon>
        <taxon>Entelegynae</taxon>
        <taxon>Araneoidea</taxon>
        <taxon>Linyphiidae</taxon>
        <taxon>Erigoninae</taxon>
        <taxon>Oedothorax</taxon>
    </lineage>
</organism>
<dbReference type="AlphaFoldDB" id="A0AAV6VHP7"/>
<dbReference type="EMBL" id="JAFNEN010000075">
    <property type="protein sequence ID" value="KAG8195970.1"/>
    <property type="molecule type" value="Genomic_DNA"/>
</dbReference>
<proteinExistence type="predicted"/>
<accession>A0AAV6VHP7</accession>
<name>A0AAV6VHP7_9ARAC</name>
<keyword evidence="2" id="KW-1185">Reference proteome</keyword>
<reference evidence="1 2" key="1">
    <citation type="journal article" date="2022" name="Nat. Ecol. Evol.">
        <title>A masculinizing supergene underlies an exaggerated male reproductive morph in a spider.</title>
        <authorList>
            <person name="Hendrickx F."/>
            <person name="De Corte Z."/>
            <person name="Sonet G."/>
            <person name="Van Belleghem S.M."/>
            <person name="Kostlbacher S."/>
            <person name="Vangestel C."/>
        </authorList>
    </citation>
    <scope>NUCLEOTIDE SEQUENCE [LARGE SCALE GENOMIC DNA]</scope>
    <source>
        <strain evidence="1">W744_W776</strain>
    </source>
</reference>
<protein>
    <submittedName>
        <fullName evidence="1">Uncharacterized protein</fullName>
    </submittedName>
</protein>